<dbReference type="Proteomes" id="UP001229421">
    <property type="component" value="Unassembled WGS sequence"/>
</dbReference>
<protein>
    <submittedName>
        <fullName evidence="1">Uncharacterized protein</fullName>
    </submittedName>
</protein>
<keyword evidence="2" id="KW-1185">Reference proteome</keyword>
<dbReference type="EMBL" id="JAUHHV010000008">
    <property type="protein sequence ID" value="KAK1414903.1"/>
    <property type="molecule type" value="Genomic_DNA"/>
</dbReference>
<dbReference type="AlphaFoldDB" id="A0AAD8NNL4"/>
<comment type="caution">
    <text evidence="1">The sequence shown here is derived from an EMBL/GenBank/DDBJ whole genome shotgun (WGS) entry which is preliminary data.</text>
</comment>
<organism evidence="1 2">
    <name type="scientific">Tagetes erecta</name>
    <name type="common">African marigold</name>
    <dbReference type="NCBI Taxonomy" id="13708"/>
    <lineage>
        <taxon>Eukaryota</taxon>
        <taxon>Viridiplantae</taxon>
        <taxon>Streptophyta</taxon>
        <taxon>Embryophyta</taxon>
        <taxon>Tracheophyta</taxon>
        <taxon>Spermatophyta</taxon>
        <taxon>Magnoliopsida</taxon>
        <taxon>eudicotyledons</taxon>
        <taxon>Gunneridae</taxon>
        <taxon>Pentapetalae</taxon>
        <taxon>asterids</taxon>
        <taxon>campanulids</taxon>
        <taxon>Asterales</taxon>
        <taxon>Asteraceae</taxon>
        <taxon>Asteroideae</taxon>
        <taxon>Heliantheae alliance</taxon>
        <taxon>Tageteae</taxon>
        <taxon>Tagetes</taxon>
    </lineage>
</organism>
<evidence type="ECO:0000313" key="1">
    <source>
        <dbReference type="EMBL" id="KAK1414903.1"/>
    </source>
</evidence>
<reference evidence="1" key="1">
    <citation type="journal article" date="2023" name="bioRxiv">
        <title>Improved chromosome-level genome assembly for marigold (Tagetes erecta).</title>
        <authorList>
            <person name="Jiang F."/>
            <person name="Yuan L."/>
            <person name="Wang S."/>
            <person name="Wang H."/>
            <person name="Xu D."/>
            <person name="Wang A."/>
            <person name="Fan W."/>
        </authorList>
    </citation>
    <scope>NUCLEOTIDE SEQUENCE</scope>
    <source>
        <strain evidence="1">WSJ</strain>
        <tissue evidence="1">Leaf</tissue>
    </source>
</reference>
<proteinExistence type="predicted"/>
<name>A0AAD8NNL4_TARER</name>
<sequence>MAPADNMVAVETHTHVLQQGHLIGKAADVFASANTTVEVALRLVKSGKVNQGCYFGRLIQQVVRYGLQRRHI</sequence>
<gene>
    <name evidence="1" type="ORF">QVD17_30665</name>
</gene>
<evidence type="ECO:0000313" key="2">
    <source>
        <dbReference type="Proteomes" id="UP001229421"/>
    </source>
</evidence>
<accession>A0AAD8NNL4</accession>